<dbReference type="Proteomes" id="UP001610334">
    <property type="component" value="Unassembled WGS sequence"/>
</dbReference>
<protein>
    <submittedName>
        <fullName evidence="1">Uncharacterized protein</fullName>
    </submittedName>
</protein>
<proteinExistence type="predicted"/>
<evidence type="ECO:0000313" key="1">
    <source>
        <dbReference type="EMBL" id="KAL2801957.1"/>
    </source>
</evidence>
<accession>A0ABR4GSE7</accession>
<name>A0ABR4GSE7_9EURO</name>
<sequence length="63" mass="6867">MSSSRAVRDSQISISSSRWRRGRGILVIKGKIGEVEVIRISLTSDKTFEASASKKQSSIAAWG</sequence>
<comment type="caution">
    <text evidence="1">The sequence shown here is derived from an EMBL/GenBank/DDBJ whole genome shotgun (WGS) entry which is preliminary data.</text>
</comment>
<gene>
    <name evidence="1" type="ORF">BJX63DRAFT_416103</name>
</gene>
<keyword evidence="2" id="KW-1185">Reference proteome</keyword>
<evidence type="ECO:0000313" key="2">
    <source>
        <dbReference type="Proteomes" id="UP001610334"/>
    </source>
</evidence>
<organism evidence="1 2">
    <name type="scientific">Aspergillus granulosus</name>
    <dbReference type="NCBI Taxonomy" id="176169"/>
    <lineage>
        <taxon>Eukaryota</taxon>
        <taxon>Fungi</taxon>
        <taxon>Dikarya</taxon>
        <taxon>Ascomycota</taxon>
        <taxon>Pezizomycotina</taxon>
        <taxon>Eurotiomycetes</taxon>
        <taxon>Eurotiomycetidae</taxon>
        <taxon>Eurotiales</taxon>
        <taxon>Aspergillaceae</taxon>
        <taxon>Aspergillus</taxon>
        <taxon>Aspergillus subgen. Nidulantes</taxon>
    </lineage>
</organism>
<dbReference type="EMBL" id="JBFXLT010000221">
    <property type="protein sequence ID" value="KAL2801957.1"/>
    <property type="molecule type" value="Genomic_DNA"/>
</dbReference>
<reference evidence="1 2" key="1">
    <citation type="submission" date="2024-07" db="EMBL/GenBank/DDBJ databases">
        <title>Section-level genome sequencing and comparative genomics of Aspergillus sections Usti and Cavernicolus.</title>
        <authorList>
            <consortium name="Lawrence Berkeley National Laboratory"/>
            <person name="Nybo J.L."/>
            <person name="Vesth T.C."/>
            <person name="Theobald S."/>
            <person name="Frisvad J.C."/>
            <person name="Larsen T.O."/>
            <person name="Kjaerboelling I."/>
            <person name="Rothschild-Mancinelli K."/>
            <person name="Lyhne E.K."/>
            <person name="Kogle M.E."/>
            <person name="Barry K."/>
            <person name="Clum A."/>
            <person name="Na H."/>
            <person name="Ledsgaard L."/>
            <person name="Lin J."/>
            <person name="Lipzen A."/>
            <person name="Kuo A."/>
            <person name="Riley R."/>
            <person name="Mondo S."/>
            <person name="Labutti K."/>
            <person name="Haridas S."/>
            <person name="Pangalinan J."/>
            <person name="Salamov A.A."/>
            <person name="Simmons B.A."/>
            <person name="Magnuson J.K."/>
            <person name="Chen J."/>
            <person name="Drula E."/>
            <person name="Henrissat B."/>
            <person name="Wiebenga A."/>
            <person name="Lubbers R.J."/>
            <person name="Gomes A.C."/>
            <person name="Makela M.R."/>
            <person name="Stajich J."/>
            <person name="Grigoriev I.V."/>
            <person name="Mortensen U.H."/>
            <person name="De Vries R.P."/>
            <person name="Baker S.E."/>
            <person name="Andersen M.R."/>
        </authorList>
    </citation>
    <scope>NUCLEOTIDE SEQUENCE [LARGE SCALE GENOMIC DNA]</scope>
    <source>
        <strain evidence="1 2">CBS 588.65</strain>
    </source>
</reference>